<reference evidence="1 2" key="1">
    <citation type="submission" date="2014-01" db="EMBL/GenBank/DDBJ databases">
        <title>Plasmidome dynamics in the species complex Clostridium novyi sensu lato converts strains of independent lineages into distinctly different pathogens.</title>
        <authorList>
            <person name="Skarin H."/>
            <person name="Segerman B."/>
        </authorList>
    </citation>
    <scope>NUCLEOTIDE SEQUENCE [LARGE SCALE GENOMIC DNA]</scope>
    <source>
        <strain evidence="1 2">DC5</strain>
    </source>
</reference>
<dbReference type="AlphaFoldDB" id="A0A0A0INF0"/>
<accession>A0A0A0INF0</accession>
<name>A0A0A0INF0_CLOBO</name>
<proteinExistence type="predicted"/>
<protein>
    <submittedName>
        <fullName evidence="1">Uncharacterized protein</fullName>
    </submittedName>
</protein>
<comment type="caution">
    <text evidence="1">The sequence shown here is derived from an EMBL/GenBank/DDBJ whole genome shotgun (WGS) entry which is preliminary data.</text>
</comment>
<gene>
    <name evidence="1" type="ORF">Z955_02070</name>
</gene>
<evidence type="ECO:0000313" key="2">
    <source>
        <dbReference type="Proteomes" id="UP000030014"/>
    </source>
</evidence>
<evidence type="ECO:0000313" key="1">
    <source>
        <dbReference type="EMBL" id="KGN01046.1"/>
    </source>
</evidence>
<organism evidence="1 2">
    <name type="scientific">Clostridium botulinum C/D str. DC5</name>
    <dbReference type="NCBI Taxonomy" id="1443128"/>
    <lineage>
        <taxon>Bacteria</taxon>
        <taxon>Bacillati</taxon>
        <taxon>Bacillota</taxon>
        <taxon>Clostridia</taxon>
        <taxon>Eubacteriales</taxon>
        <taxon>Clostridiaceae</taxon>
        <taxon>Clostridium</taxon>
    </lineage>
</organism>
<dbReference type="RefSeq" id="WP_039256934.1">
    <property type="nucleotide sequence ID" value="NZ_JDRY01000010.1"/>
</dbReference>
<dbReference type="EMBL" id="JDRY01000010">
    <property type="protein sequence ID" value="KGN01046.1"/>
    <property type="molecule type" value="Genomic_DNA"/>
</dbReference>
<sequence length="138" mass="15973">MVFKMDINDVSFDEENIGQIILHIDEKFKTSIKISTIENGAAQIYFNRQQIKYILYALEKAVYLIENDNSSFKKDQLEVITNINGIDEKNGVGFILIKLFNREQIGICISLERGVDPVLWLNVNQGIKLINEMKKYIK</sequence>
<dbReference type="Proteomes" id="UP000030014">
    <property type="component" value="Unassembled WGS sequence"/>
</dbReference>